<dbReference type="EMBL" id="WVIC01000037">
    <property type="protein sequence ID" value="NCJ07974.1"/>
    <property type="molecule type" value="Genomic_DNA"/>
</dbReference>
<proteinExistence type="predicted"/>
<dbReference type="PANTHER" id="PTHR43434">
    <property type="entry name" value="PHOSPHOGLYCOLATE PHOSPHATASE"/>
    <property type="match status" value="1"/>
</dbReference>
<sequence>MAFLLPQTIALDFDGIICDGLLEYFQTAWQVYRTTWPTSNSTPPKFLAETFYRLRPVVGTGWEMPILLRAAIKGFSETSILEQWPSICTRIVAEEDLNLQNIGHQVDAVRDRWIQQNLEEWLELHHFYPGVIAQLQRWQAAGVPLWIITTKESRFVVQLLATAGVTLPSTQIYGKDSQQPKPETLRQLQGTTPLPIWFVEDRLATLQKIKTQDDLKDIGLFLGDWGYNTPRDRHIAQQDERITLITLAQFQQEFTSWT</sequence>
<dbReference type="AlphaFoldDB" id="A0A8K2A984"/>
<dbReference type="Pfam" id="PF00702">
    <property type="entry name" value="Hydrolase"/>
    <property type="match status" value="1"/>
</dbReference>
<keyword evidence="2" id="KW-1185">Reference proteome</keyword>
<keyword evidence="1" id="KW-0378">Hydrolase</keyword>
<dbReference type="InterPro" id="IPR036412">
    <property type="entry name" value="HAD-like_sf"/>
</dbReference>
<dbReference type="SUPFAM" id="SSF56784">
    <property type="entry name" value="HAD-like"/>
    <property type="match status" value="1"/>
</dbReference>
<dbReference type="GO" id="GO:0006281">
    <property type="term" value="P:DNA repair"/>
    <property type="evidence" value="ECO:0007669"/>
    <property type="project" value="TreeGrafter"/>
</dbReference>
<dbReference type="GO" id="GO:0005829">
    <property type="term" value="C:cytosol"/>
    <property type="evidence" value="ECO:0007669"/>
    <property type="project" value="TreeGrafter"/>
</dbReference>
<dbReference type="Proteomes" id="UP000607397">
    <property type="component" value="Unassembled WGS sequence"/>
</dbReference>
<comment type="caution">
    <text evidence="1">The sequence shown here is derived from an EMBL/GenBank/DDBJ whole genome shotgun (WGS) entry which is preliminary data.</text>
</comment>
<dbReference type="InterPro" id="IPR023214">
    <property type="entry name" value="HAD_sf"/>
</dbReference>
<dbReference type="PANTHER" id="PTHR43434:SF21">
    <property type="entry name" value="SLL0295 PROTEIN"/>
    <property type="match status" value="1"/>
</dbReference>
<evidence type="ECO:0000313" key="2">
    <source>
        <dbReference type="Proteomes" id="UP000607397"/>
    </source>
</evidence>
<dbReference type="InterPro" id="IPR050155">
    <property type="entry name" value="HAD-like_hydrolase_sf"/>
</dbReference>
<evidence type="ECO:0000313" key="1">
    <source>
        <dbReference type="EMBL" id="NCJ07974.1"/>
    </source>
</evidence>
<reference evidence="1" key="1">
    <citation type="submission" date="2019-12" db="EMBL/GenBank/DDBJ databases">
        <title>High-Quality draft genome sequences of three cyanobacteria isolated from the limestone walls of the Old Cathedral of Coimbra.</title>
        <authorList>
            <person name="Tiago I."/>
            <person name="Soares F."/>
            <person name="Portugal A."/>
        </authorList>
    </citation>
    <scope>NUCLEOTIDE SEQUENCE [LARGE SCALE GENOMIC DNA]</scope>
    <source>
        <strain evidence="1">C</strain>
    </source>
</reference>
<dbReference type="Gene3D" id="3.40.50.1000">
    <property type="entry name" value="HAD superfamily/HAD-like"/>
    <property type="match status" value="1"/>
</dbReference>
<accession>A0A8K2A984</accession>
<protein>
    <submittedName>
        <fullName evidence="1">HAD family hydrolase</fullName>
    </submittedName>
</protein>
<name>A0A8K2A984_9CYAN</name>
<gene>
    <name evidence="1" type="ORF">GS597_15965</name>
</gene>
<dbReference type="GO" id="GO:0008967">
    <property type="term" value="F:phosphoglycolate phosphatase activity"/>
    <property type="evidence" value="ECO:0007669"/>
    <property type="project" value="TreeGrafter"/>
</dbReference>
<organism evidence="1 2">
    <name type="scientific">Petrachloros mirabilis ULC683</name>
    <dbReference type="NCBI Taxonomy" id="2781853"/>
    <lineage>
        <taxon>Bacteria</taxon>
        <taxon>Bacillati</taxon>
        <taxon>Cyanobacteriota</taxon>
        <taxon>Cyanophyceae</taxon>
        <taxon>Synechococcales</taxon>
        <taxon>Petrachlorosaceae</taxon>
        <taxon>Petrachloros</taxon>
        <taxon>Petrachloros mirabilis</taxon>
    </lineage>
</organism>